<organism evidence="1 2">
    <name type="scientific">Aplysia californica</name>
    <name type="common">California sea hare</name>
    <dbReference type="NCBI Taxonomy" id="6500"/>
    <lineage>
        <taxon>Eukaryota</taxon>
        <taxon>Metazoa</taxon>
        <taxon>Spiralia</taxon>
        <taxon>Lophotrochozoa</taxon>
        <taxon>Mollusca</taxon>
        <taxon>Gastropoda</taxon>
        <taxon>Heterobranchia</taxon>
        <taxon>Euthyneura</taxon>
        <taxon>Tectipleura</taxon>
        <taxon>Aplysiida</taxon>
        <taxon>Aplysioidea</taxon>
        <taxon>Aplysiidae</taxon>
        <taxon>Aplysia</taxon>
    </lineage>
</organism>
<name>A0ABM0JLN5_APLCA</name>
<evidence type="ECO:0000313" key="1">
    <source>
        <dbReference type="Proteomes" id="UP000694888"/>
    </source>
</evidence>
<dbReference type="GeneID" id="101854564"/>
<evidence type="ECO:0000313" key="2">
    <source>
        <dbReference type="RefSeq" id="XP_005096601.1"/>
    </source>
</evidence>
<gene>
    <name evidence="2" type="primary">LOC101854564</name>
</gene>
<keyword evidence="1" id="KW-1185">Reference proteome</keyword>
<dbReference type="PANTHER" id="PTHR35706:SF1">
    <property type="entry name" value="EMBRYOGENESIS-LIKE PROTEIN"/>
    <property type="match status" value="1"/>
</dbReference>
<sequence length="187" mass="20978">MLCSHYHVRPLFERCLISLRRCGGRAVHASKSADCPKGNNSRIMKTADTNSLLPNLSNFRHCGSRHSHSLSAHITTNLVREFHGSFSLNSSSLSPNDLKKAMQSLTDQFMEARELLDDARESMGTVYFSDDMSDAQAAVSDTLVEYKQLLSQLSADQRQEVLKTIGLRMEELKAQEQAIKEALHDDH</sequence>
<protein>
    <submittedName>
        <fullName evidence="2">Uncharacterized protein LOC101854564</fullName>
    </submittedName>
</protein>
<dbReference type="InterPro" id="IPR053325">
    <property type="entry name" value="H3-Acetyl_Activator"/>
</dbReference>
<dbReference type="Proteomes" id="UP000694888">
    <property type="component" value="Unplaced"/>
</dbReference>
<dbReference type="PANTHER" id="PTHR35706">
    <property type="entry name" value="F14O23.11 PROTEIN"/>
    <property type="match status" value="1"/>
</dbReference>
<dbReference type="RefSeq" id="XP_005096601.1">
    <property type="nucleotide sequence ID" value="XM_005096544.3"/>
</dbReference>
<proteinExistence type="predicted"/>
<accession>A0ABM0JLN5</accession>
<reference evidence="2" key="1">
    <citation type="submission" date="2025-08" db="UniProtKB">
        <authorList>
            <consortium name="RefSeq"/>
        </authorList>
    </citation>
    <scope>IDENTIFICATION</scope>
</reference>